<dbReference type="EMBL" id="MG049919">
    <property type="protein sequence ID" value="ATN94143.1"/>
    <property type="molecule type" value="Genomic_DNA"/>
</dbReference>
<keyword evidence="2" id="KW-1185">Reference proteome</keyword>
<name>A0A2D1GQC7_9CAUD</name>
<evidence type="ECO:0000313" key="1">
    <source>
        <dbReference type="EMBL" id="ATN94143.1"/>
    </source>
</evidence>
<evidence type="ECO:0000313" key="2">
    <source>
        <dbReference type="Proteomes" id="UP000228981"/>
    </source>
</evidence>
<gene>
    <name evidence="1" type="ORF">FLXISF001_065</name>
</gene>
<accession>A0A2D1GQC7</accession>
<reference evidence="1 2" key="1">
    <citation type="submission" date="2017-10" db="EMBL/GenBank/DDBJ databases">
        <title>Comparative genomic analysis of a novel S. flexneri bacteriophage vB_SflS-ISF001.</title>
        <authorList>
            <person name="Shahin K."/>
            <person name="Bouzari M."/>
            <person name="Wang R."/>
        </authorList>
    </citation>
    <scope>NUCLEOTIDE SEQUENCE [LARGE SCALE GENOMIC DNA]</scope>
</reference>
<organism evidence="1 2">
    <name type="scientific">Shigella phage vB_SflS-ISF001</name>
    <dbReference type="NCBI Taxonomy" id="2048005"/>
    <lineage>
        <taxon>Viruses</taxon>
        <taxon>Duplodnaviria</taxon>
        <taxon>Heunggongvirae</taxon>
        <taxon>Uroviricota</taxon>
        <taxon>Caudoviricetes</taxon>
        <taxon>Drexlerviridae</taxon>
        <taxon>Tunavirinae</taxon>
        <taxon>Tunavirus</taxon>
        <taxon>Tunavirus ISF001</taxon>
    </lineage>
</organism>
<sequence>MFTNMFDTKVMDRRTLDSEKQEENNNKIADAVTGKVLISVNLNTIGPTYDVRGLSKKEASEKVLRLIHEILNGYKITLKMKSLEVPHCELMNITKPEGSENTDVVFIVE</sequence>
<dbReference type="Proteomes" id="UP000228981">
    <property type="component" value="Segment"/>
</dbReference>
<proteinExistence type="predicted"/>
<protein>
    <submittedName>
        <fullName evidence="1">Uncharacterized protein</fullName>
    </submittedName>
</protein>